<accession>A0ABV5S1Y7</accession>
<protein>
    <submittedName>
        <fullName evidence="1">Type II toxin-antitoxin system prevent-host-death family antitoxin</fullName>
    </submittedName>
</protein>
<dbReference type="Proteomes" id="UP001589532">
    <property type="component" value="Unassembled WGS sequence"/>
</dbReference>
<organism evidence="1 2">
    <name type="scientific">Nonomuraea helvata</name>
    <dbReference type="NCBI Taxonomy" id="37484"/>
    <lineage>
        <taxon>Bacteria</taxon>
        <taxon>Bacillati</taxon>
        <taxon>Actinomycetota</taxon>
        <taxon>Actinomycetes</taxon>
        <taxon>Streptosporangiales</taxon>
        <taxon>Streptosporangiaceae</taxon>
        <taxon>Nonomuraea</taxon>
    </lineage>
</organism>
<comment type="caution">
    <text evidence="1">The sequence shown here is derived from an EMBL/GenBank/DDBJ whole genome shotgun (WGS) entry which is preliminary data.</text>
</comment>
<evidence type="ECO:0000313" key="2">
    <source>
        <dbReference type="Proteomes" id="UP001589532"/>
    </source>
</evidence>
<dbReference type="RefSeq" id="WP_344984221.1">
    <property type="nucleotide sequence ID" value="NZ_BAAAXV010000001.1"/>
</dbReference>
<gene>
    <name evidence="1" type="ORF">ACFFSA_21605</name>
</gene>
<dbReference type="EMBL" id="JBHMBW010000019">
    <property type="protein sequence ID" value="MFB9625687.1"/>
    <property type="molecule type" value="Genomic_DNA"/>
</dbReference>
<dbReference type="NCBIfam" id="TIGR01552">
    <property type="entry name" value="phd_fam"/>
    <property type="match status" value="1"/>
</dbReference>
<name>A0ABV5S1Y7_9ACTN</name>
<reference evidence="1 2" key="1">
    <citation type="submission" date="2024-09" db="EMBL/GenBank/DDBJ databases">
        <authorList>
            <person name="Sun Q."/>
            <person name="Mori K."/>
        </authorList>
    </citation>
    <scope>NUCLEOTIDE SEQUENCE [LARGE SCALE GENOMIC DNA]</scope>
    <source>
        <strain evidence="1 2">JCM 3143</strain>
    </source>
</reference>
<sequence length="187" mass="20021">MIDPERPPYDELESRYGAPLGVEDARAQWGTLVRGATSGHTTLITRERWEWAALVPLSEVSGMLSGLPVVSLSTARGKLGELVRQVAQPYDETPVLLSRHRTPVAALVAARRLLERPAPRRRADPDELLRTGHTITLALDPWDRIIATARDGDGNEIATGSAGSAAGALRSLDFQGPAGWTTASGPG</sequence>
<evidence type="ECO:0000313" key="1">
    <source>
        <dbReference type="EMBL" id="MFB9625687.1"/>
    </source>
</evidence>
<proteinExistence type="predicted"/>
<keyword evidence="2" id="KW-1185">Reference proteome</keyword>